<evidence type="ECO:0000313" key="2">
    <source>
        <dbReference type="EMBL" id="GCC45011.1"/>
    </source>
</evidence>
<evidence type="ECO:0000313" key="3">
    <source>
        <dbReference type="Proteomes" id="UP000287033"/>
    </source>
</evidence>
<dbReference type="OrthoDB" id="9944770at2759"/>
<proteinExistence type="predicted"/>
<accession>A0A401TQR2</accession>
<comment type="caution">
    <text evidence="2">The sequence shown here is derived from an EMBL/GenBank/DDBJ whole genome shotgun (WGS) entry which is preliminary data.</text>
</comment>
<feature type="non-terminal residue" evidence="2">
    <location>
        <position position="79"/>
    </location>
</feature>
<feature type="region of interest" description="Disordered" evidence="1">
    <location>
        <begin position="1"/>
        <end position="34"/>
    </location>
</feature>
<reference evidence="2 3" key="1">
    <citation type="journal article" date="2018" name="Nat. Ecol. Evol.">
        <title>Shark genomes provide insights into elasmobranch evolution and the origin of vertebrates.</title>
        <authorList>
            <person name="Hara Y"/>
            <person name="Yamaguchi K"/>
            <person name="Onimaru K"/>
            <person name="Kadota M"/>
            <person name="Koyanagi M"/>
            <person name="Keeley SD"/>
            <person name="Tatsumi K"/>
            <person name="Tanaka K"/>
            <person name="Motone F"/>
            <person name="Kageyama Y"/>
            <person name="Nozu R"/>
            <person name="Adachi N"/>
            <person name="Nishimura O"/>
            <person name="Nakagawa R"/>
            <person name="Tanegashima C"/>
            <person name="Kiyatake I"/>
            <person name="Matsumoto R"/>
            <person name="Murakumo K"/>
            <person name="Nishida K"/>
            <person name="Terakita A"/>
            <person name="Kuratani S"/>
            <person name="Sato K"/>
            <person name="Hyodo S Kuraku.S."/>
        </authorList>
    </citation>
    <scope>NUCLEOTIDE SEQUENCE [LARGE SCALE GENOMIC DNA]</scope>
</reference>
<feature type="compositionally biased region" description="Polar residues" evidence="1">
    <location>
        <begin position="1"/>
        <end position="10"/>
    </location>
</feature>
<organism evidence="2 3">
    <name type="scientific">Chiloscyllium punctatum</name>
    <name type="common">Brownbanded bambooshark</name>
    <name type="synonym">Hemiscyllium punctatum</name>
    <dbReference type="NCBI Taxonomy" id="137246"/>
    <lineage>
        <taxon>Eukaryota</taxon>
        <taxon>Metazoa</taxon>
        <taxon>Chordata</taxon>
        <taxon>Craniata</taxon>
        <taxon>Vertebrata</taxon>
        <taxon>Chondrichthyes</taxon>
        <taxon>Elasmobranchii</taxon>
        <taxon>Galeomorphii</taxon>
        <taxon>Galeoidea</taxon>
        <taxon>Orectolobiformes</taxon>
        <taxon>Hemiscylliidae</taxon>
        <taxon>Chiloscyllium</taxon>
    </lineage>
</organism>
<sequence length="79" mass="8622">MLRGGNTRSLATEGRESTCYSARQGGHLPVSTSLHNIPSLSLRKTGLSSGGERSDVSQLEPLDLETIHLQKRANHLLQR</sequence>
<protein>
    <submittedName>
        <fullName evidence="2">Uncharacterized protein</fullName>
    </submittedName>
</protein>
<gene>
    <name evidence="2" type="ORF">chiPu_0029003</name>
</gene>
<name>A0A401TQR2_CHIPU</name>
<dbReference type="EMBL" id="BEZZ01146045">
    <property type="protein sequence ID" value="GCC45011.1"/>
    <property type="molecule type" value="Genomic_DNA"/>
</dbReference>
<dbReference type="Proteomes" id="UP000287033">
    <property type="component" value="Unassembled WGS sequence"/>
</dbReference>
<evidence type="ECO:0000256" key="1">
    <source>
        <dbReference type="SAM" id="MobiDB-lite"/>
    </source>
</evidence>
<dbReference type="AlphaFoldDB" id="A0A401TQR2"/>
<keyword evidence="3" id="KW-1185">Reference proteome</keyword>